<dbReference type="Pfam" id="PF13935">
    <property type="entry name" value="Ead_Ea22"/>
    <property type="match status" value="1"/>
</dbReference>
<name>A0ABU3FX32_9GAMM</name>
<dbReference type="InterPro" id="IPR025153">
    <property type="entry name" value="Ead_Ea22"/>
</dbReference>
<dbReference type="Proteomes" id="UP001249505">
    <property type="component" value="Unassembled WGS sequence"/>
</dbReference>
<dbReference type="EMBL" id="JAUOES010000006">
    <property type="protein sequence ID" value="MDT3279919.1"/>
    <property type="molecule type" value="Genomic_DNA"/>
</dbReference>
<keyword evidence="2" id="KW-1185">Reference proteome</keyword>
<sequence>MSQHIEIPAFLLEMSQQMHQQDNRITAEPIWQVRCKRYLVTQEGYNDHHWEIFYGEDGDYSTLYRSDDGDKSNLAEWLLEHDAEWCKTWLFENDKIESYHDEIESFADVFTQAFIEGFDVDSDHYDLPSNLTKLHFQEIEEVIKSCLTEADANWFLRRKQHDYPHLYTYVASMYLCPQMIELRNWILSLTKAEVAA</sequence>
<reference evidence="1 2" key="1">
    <citation type="submission" date="2023-07" db="EMBL/GenBank/DDBJ databases">
        <title>Novel Shewanella species isolated from Baltic Sea sediments.</title>
        <authorList>
            <person name="Martin-Rodriguez A.J."/>
        </authorList>
    </citation>
    <scope>NUCLEOTIDE SEQUENCE [LARGE SCALE GENOMIC DNA]</scope>
    <source>
        <strain evidence="1 2">SP2S1-2</strain>
    </source>
</reference>
<proteinExistence type="predicted"/>
<dbReference type="GeneID" id="11772165"/>
<protein>
    <submittedName>
        <fullName evidence="1">Ead/Ea22-like family protein</fullName>
    </submittedName>
</protein>
<accession>A0ABU3FX32</accession>
<gene>
    <name evidence="1" type="ORF">Q4Q50_06365</name>
</gene>
<evidence type="ECO:0000313" key="1">
    <source>
        <dbReference type="EMBL" id="MDT3279919.1"/>
    </source>
</evidence>
<comment type="caution">
    <text evidence="1">The sequence shown here is derived from an EMBL/GenBank/DDBJ whole genome shotgun (WGS) entry which is preliminary data.</text>
</comment>
<organism evidence="1 2">
    <name type="scientific">Shewanella scandinavica</name>
    <dbReference type="NCBI Taxonomy" id="3063538"/>
    <lineage>
        <taxon>Bacteria</taxon>
        <taxon>Pseudomonadati</taxon>
        <taxon>Pseudomonadota</taxon>
        <taxon>Gammaproteobacteria</taxon>
        <taxon>Alteromonadales</taxon>
        <taxon>Shewanellaceae</taxon>
        <taxon>Shewanella</taxon>
    </lineage>
</organism>
<dbReference type="RefSeq" id="WP_012197006.1">
    <property type="nucleotide sequence ID" value="NZ_JAUOES010000006.1"/>
</dbReference>
<evidence type="ECO:0000313" key="2">
    <source>
        <dbReference type="Proteomes" id="UP001249505"/>
    </source>
</evidence>